<dbReference type="RefSeq" id="WP_009337389.1">
    <property type="nucleotide sequence ID" value="NZ_CCAZ020000001.1"/>
</dbReference>
<dbReference type="STRING" id="1035.BN961_00428"/>
<reference evidence="1 2" key="1">
    <citation type="journal article" date="2014" name="Genome Announc.">
        <title>Genome Sequence of Afipia felis Strain 76713, Isolated in Hospital Water Using an Amoeba Co-Culture Procedure.</title>
        <authorList>
            <person name="Benamar S."/>
            <person name="La Scola B."/>
            <person name="Croce O."/>
        </authorList>
    </citation>
    <scope>NUCLEOTIDE SEQUENCE [LARGE SCALE GENOMIC DNA]</scope>
    <source>
        <strain evidence="1 2">76713</strain>
    </source>
</reference>
<name>A0A090ML50_AFIFE</name>
<accession>A0A090ML50</accession>
<sequence>MVSEAAAPARRPGEDEVTAGDARLPEILLTSLTALAAAGEVEQACRLAGQACVMLRVSDPAASRRFDVLLHRLTRKLSW</sequence>
<proteinExistence type="predicted"/>
<evidence type="ECO:0000313" key="1">
    <source>
        <dbReference type="EMBL" id="CEG07047.1"/>
    </source>
</evidence>
<organism evidence="1 2">
    <name type="scientific">Afipia felis</name>
    <name type="common">Cat scratch disease bacillus</name>
    <dbReference type="NCBI Taxonomy" id="1035"/>
    <lineage>
        <taxon>Bacteria</taxon>
        <taxon>Pseudomonadati</taxon>
        <taxon>Pseudomonadota</taxon>
        <taxon>Alphaproteobacteria</taxon>
        <taxon>Hyphomicrobiales</taxon>
        <taxon>Nitrobacteraceae</taxon>
        <taxon>Afipia</taxon>
    </lineage>
</organism>
<keyword evidence="2" id="KW-1185">Reference proteome</keyword>
<dbReference type="EMBL" id="CCAZ020000001">
    <property type="protein sequence ID" value="CEG07047.1"/>
    <property type="molecule type" value="Genomic_DNA"/>
</dbReference>
<evidence type="ECO:0000313" key="2">
    <source>
        <dbReference type="Proteomes" id="UP000035762"/>
    </source>
</evidence>
<comment type="caution">
    <text evidence="1">The sequence shown here is derived from an EMBL/GenBank/DDBJ whole genome shotgun (WGS) entry which is preliminary data.</text>
</comment>
<gene>
    <name evidence="1" type="ORF">BN961_00428</name>
</gene>
<protein>
    <submittedName>
        <fullName evidence="1">Uncharacterized protein</fullName>
    </submittedName>
</protein>
<dbReference type="Proteomes" id="UP000035762">
    <property type="component" value="Unassembled WGS sequence"/>
</dbReference>
<dbReference type="AlphaFoldDB" id="A0A090ML50"/>